<evidence type="ECO:0000256" key="1">
    <source>
        <dbReference type="SAM" id="MobiDB-lite"/>
    </source>
</evidence>
<evidence type="ECO:0000313" key="2">
    <source>
        <dbReference type="EMBL" id="WVZ51505.1"/>
    </source>
</evidence>
<dbReference type="AlphaFoldDB" id="A0AAQ3PG98"/>
<accession>A0AAQ3PG98</accession>
<organism evidence="2 3">
    <name type="scientific">Paspalum notatum var. saurae</name>
    <dbReference type="NCBI Taxonomy" id="547442"/>
    <lineage>
        <taxon>Eukaryota</taxon>
        <taxon>Viridiplantae</taxon>
        <taxon>Streptophyta</taxon>
        <taxon>Embryophyta</taxon>
        <taxon>Tracheophyta</taxon>
        <taxon>Spermatophyta</taxon>
        <taxon>Magnoliopsida</taxon>
        <taxon>Liliopsida</taxon>
        <taxon>Poales</taxon>
        <taxon>Poaceae</taxon>
        <taxon>PACMAD clade</taxon>
        <taxon>Panicoideae</taxon>
        <taxon>Andropogonodae</taxon>
        <taxon>Paspaleae</taxon>
        <taxon>Paspalinae</taxon>
        <taxon>Paspalum</taxon>
    </lineage>
</organism>
<dbReference type="Proteomes" id="UP001341281">
    <property type="component" value="Chromosome 01"/>
</dbReference>
<proteinExistence type="predicted"/>
<dbReference type="EMBL" id="CP144745">
    <property type="protein sequence ID" value="WVZ51505.1"/>
    <property type="molecule type" value="Genomic_DNA"/>
</dbReference>
<name>A0AAQ3PG98_PASNO</name>
<protein>
    <submittedName>
        <fullName evidence="2">Uncharacterized protein</fullName>
    </submittedName>
</protein>
<keyword evidence="3" id="KW-1185">Reference proteome</keyword>
<reference evidence="2 3" key="1">
    <citation type="submission" date="2024-02" db="EMBL/GenBank/DDBJ databases">
        <title>High-quality chromosome-scale genome assembly of Pensacola bahiagrass (Paspalum notatum Flugge var. saurae).</title>
        <authorList>
            <person name="Vega J.M."/>
            <person name="Podio M."/>
            <person name="Orjuela J."/>
            <person name="Siena L.A."/>
            <person name="Pessino S.C."/>
            <person name="Combes M.C."/>
            <person name="Mariac C."/>
            <person name="Albertini E."/>
            <person name="Pupilli F."/>
            <person name="Ortiz J.P.A."/>
            <person name="Leblanc O."/>
        </authorList>
    </citation>
    <scope>NUCLEOTIDE SEQUENCE [LARGE SCALE GENOMIC DNA]</scope>
    <source>
        <strain evidence="2">R1</strain>
        <tissue evidence="2">Leaf</tissue>
    </source>
</reference>
<feature type="region of interest" description="Disordered" evidence="1">
    <location>
        <begin position="24"/>
        <end position="106"/>
    </location>
</feature>
<gene>
    <name evidence="2" type="ORF">U9M48_002649</name>
</gene>
<sequence>MDGSIPFDSIVVVNILRQFTRRTGSATARLGARAASEVATPTRCAPPHTSRRSRPGEAASGSRPSFARPAAPPTWLPAAPGRTSSAPPRSTFARRPTVPHRSALPHADDMPLTAVRVHRFSRWILLRVSRVLARTFSPPWPLQHSSQSQS</sequence>
<evidence type="ECO:0000313" key="3">
    <source>
        <dbReference type="Proteomes" id="UP001341281"/>
    </source>
</evidence>
<feature type="compositionally biased region" description="Low complexity" evidence="1">
    <location>
        <begin position="58"/>
        <end position="69"/>
    </location>
</feature>